<gene>
    <name evidence="1" type="ORF">KYI95_19870</name>
</gene>
<organism evidence="1 2">
    <name type="scientific">Pantoea allii</name>
    <dbReference type="NCBI Taxonomy" id="574096"/>
    <lineage>
        <taxon>Bacteria</taxon>
        <taxon>Pseudomonadati</taxon>
        <taxon>Pseudomonadota</taxon>
        <taxon>Gammaproteobacteria</taxon>
        <taxon>Enterobacterales</taxon>
        <taxon>Erwiniaceae</taxon>
        <taxon>Pantoea</taxon>
    </lineage>
</organism>
<sequence>MSHNMRDVTTPEHVKRHATTVRMNDADKAGLRLMTEEHPLYTESVIVRAALQVLLAFNGKMRKDIVWASLNETDVATVLRRDGFLLESFIDPASQKGGSYEG</sequence>
<proteinExistence type="predicted"/>
<accession>A0ABS6VJC9</accession>
<evidence type="ECO:0000313" key="1">
    <source>
        <dbReference type="EMBL" id="MBW1259433.1"/>
    </source>
</evidence>
<dbReference type="Proteomes" id="UP001197236">
    <property type="component" value="Unassembled WGS sequence"/>
</dbReference>
<dbReference type="RefSeq" id="WP_019105088.1">
    <property type="nucleotide sequence ID" value="NZ_CP193912.1"/>
</dbReference>
<evidence type="ECO:0000313" key="2">
    <source>
        <dbReference type="Proteomes" id="UP001197236"/>
    </source>
</evidence>
<reference evidence="1 2" key="1">
    <citation type="submission" date="2021-07" db="EMBL/GenBank/DDBJ databases">
        <title>A novel phosphonate cluster across the Pantoea species complex is important for pathogenicity in onion.</title>
        <authorList>
            <person name="Zhao M."/>
            <person name="Stice S."/>
            <person name="Shin G.Y."/>
            <person name="Coutinho T."/>
            <person name="Gitaitis R."/>
            <person name="Kvitko B."/>
            <person name="Dutta B."/>
        </authorList>
    </citation>
    <scope>NUCLEOTIDE SEQUENCE [LARGE SCALE GENOMIC DNA]</scope>
    <source>
        <strain evidence="1 2">BD 382</strain>
    </source>
</reference>
<dbReference type="EMBL" id="JAHVXZ010000016">
    <property type="protein sequence ID" value="MBW1259433.1"/>
    <property type="molecule type" value="Genomic_DNA"/>
</dbReference>
<comment type="caution">
    <text evidence="1">The sequence shown here is derived from an EMBL/GenBank/DDBJ whole genome shotgun (WGS) entry which is preliminary data.</text>
</comment>
<protein>
    <submittedName>
        <fullName evidence="1">Uncharacterized protein</fullName>
    </submittedName>
</protein>
<name>A0ABS6VJC9_9GAMM</name>
<keyword evidence="2" id="KW-1185">Reference proteome</keyword>